<dbReference type="Proteomes" id="UP000274822">
    <property type="component" value="Unassembled WGS sequence"/>
</dbReference>
<proteinExistence type="predicted"/>
<dbReference type="EMBL" id="RBNJ01008800">
    <property type="protein sequence ID" value="RUS27239.1"/>
    <property type="molecule type" value="Genomic_DNA"/>
</dbReference>
<evidence type="ECO:0000313" key="2">
    <source>
        <dbReference type="EMBL" id="RUS27239.1"/>
    </source>
</evidence>
<dbReference type="AlphaFoldDB" id="A0A433QBX7"/>
<keyword evidence="3" id="KW-1185">Reference proteome</keyword>
<comment type="caution">
    <text evidence="2">The sequence shown here is derived from an EMBL/GenBank/DDBJ whole genome shotgun (WGS) entry which is preliminary data.</text>
</comment>
<protein>
    <submittedName>
        <fullName evidence="2">Uncharacterized protein</fullName>
    </submittedName>
</protein>
<feature type="region of interest" description="Disordered" evidence="1">
    <location>
        <begin position="1"/>
        <end position="27"/>
    </location>
</feature>
<gene>
    <name evidence="2" type="ORF">BC938DRAFT_483548</name>
</gene>
<name>A0A433QBX7_9FUNG</name>
<organism evidence="2 3">
    <name type="scientific">Jimgerdemannia flammicorona</name>
    <dbReference type="NCBI Taxonomy" id="994334"/>
    <lineage>
        <taxon>Eukaryota</taxon>
        <taxon>Fungi</taxon>
        <taxon>Fungi incertae sedis</taxon>
        <taxon>Mucoromycota</taxon>
        <taxon>Mucoromycotina</taxon>
        <taxon>Endogonomycetes</taxon>
        <taxon>Endogonales</taxon>
        <taxon>Endogonaceae</taxon>
        <taxon>Jimgerdemannia</taxon>
    </lineage>
</organism>
<sequence>MPNTRQGIGQENDFETDDPNVKIPGRDWKGSRNSGEVACRSIAQELCPRRVDATIARCCIKPTALLSATLTWKQNHRPGSPDSSSDYIVDRLHDCTLRMNLDVVEFLGRKSLLPNWRFDDYDEQSRRLSWEISMHEVSDVPPRRTNEDLADPLWSGFRWQH</sequence>
<accession>A0A433QBX7</accession>
<evidence type="ECO:0000313" key="3">
    <source>
        <dbReference type="Proteomes" id="UP000274822"/>
    </source>
</evidence>
<reference evidence="2 3" key="1">
    <citation type="journal article" date="2018" name="New Phytol.">
        <title>Phylogenomics of Endogonaceae and evolution of mycorrhizas within Mucoromycota.</title>
        <authorList>
            <person name="Chang Y."/>
            <person name="Desiro A."/>
            <person name="Na H."/>
            <person name="Sandor L."/>
            <person name="Lipzen A."/>
            <person name="Clum A."/>
            <person name="Barry K."/>
            <person name="Grigoriev I.V."/>
            <person name="Martin F.M."/>
            <person name="Stajich J.E."/>
            <person name="Smith M.E."/>
            <person name="Bonito G."/>
            <person name="Spatafora J.W."/>
        </authorList>
    </citation>
    <scope>NUCLEOTIDE SEQUENCE [LARGE SCALE GENOMIC DNA]</scope>
    <source>
        <strain evidence="2 3">AD002</strain>
    </source>
</reference>
<evidence type="ECO:0000256" key="1">
    <source>
        <dbReference type="SAM" id="MobiDB-lite"/>
    </source>
</evidence>